<dbReference type="SUPFAM" id="SSF52172">
    <property type="entry name" value="CheY-like"/>
    <property type="match status" value="1"/>
</dbReference>
<feature type="domain" description="Response regulatory" evidence="2">
    <location>
        <begin position="23"/>
        <end position="131"/>
    </location>
</feature>
<evidence type="ECO:0000259" key="2">
    <source>
        <dbReference type="PROSITE" id="PS50110"/>
    </source>
</evidence>
<evidence type="ECO:0000313" key="4">
    <source>
        <dbReference type="Proteomes" id="UP000034883"/>
    </source>
</evidence>
<dbReference type="InterPro" id="IPR001789">
    <property type="entry name" value="Sig_transdc_resp-reg_receiver"/>
</dbReference>
<name>A0A0F6SDQ5_9BACT</name>
<accession>A0A0F6SDQ5</accession>
<dbReference type="GO" id="GO:0000160">
    <property type="term" value="P:phosphorelay signal transduction system"/>
    <property type="evidence" value="ECO:0007669"/>
    <property type="project" value="InterPro"/>
</dbReference>
<dbReference type="STRING" id="927083.DB32_001003"/>
<gene>
    <name evidence="3" type="ORF">DB32_001003</name>
</gene>
<keyword evidence="4" id="KW-1185">Reference proteome</keyword>
<reference evidence="3 4" key="1">
    <citation type="submission" date="2015-03" db="EMBL/GenBank/DDBJ databases">
        <title>Genome assembly of Sandaracinus amylolyticus DSM 53668.</title>
        <authorList>
            <person name="Sharma G."/>
            <person name="Subramanian S."/>
        </authorList>
    </citation>
    <scope>NUCLEOTIDE SEQUENCE [LARGE SCALE GENOMIC DNA]</scope>
    <source>
        <strain evidence="3 4">DSM 53668</strain>
    </source>
</reference>
<dbReference type="InterPro" id="IPR011006">
    <property type="entry name" value="CheY-like_superfamily"/>
</dbReference>
<dbReference type="EMBL" id="CP011125">
    <property type="protein sequence ID" value="AKF03854.1"/>
    <property type="molecule type" value="Genomic_DNA"/>
</dbReference>
<organism evidence="3 4">
    <name type="scientific">Sandaracinus amylolyticus</name>
    <dbReference type="NCBI Taxonomy" id="927083"/>
    <lineage>
        <taxon>Bacteria</taxon>
        <taxon>Pseudomonadati</taxon>
        <taxon>Myxococcota</taxon>
        <taxon>Polyangia</taxon>
        <taxon>Polyangiales</taxon>
        <taxon>Sandaracinaceae</taxon>
        <taxon>Sandaracinus</taxon>
    </lineage>
</organism>
<sequence>MQGRRHDPGLPARADAGDARAAIVLVVSDRPRERHALLTSVEATGARAASADNVHDALALLRCMVFDLVIADEPQGPVIDAIRTDDRTAAVRCVLATSSPRGDDAERPVAIDVLALPFAPDDVARIVRRVVADVTNELDQRERDTNAAKPAT</sequence>
<dbReference type="Gene3D" id="3.40.50.2300">
    <property type="match status" value="1"/>
</dbReference>
<evidence type="ECO:0000256" key="1">
    <source>
        <dbReference type="PROSITE-ProRule" id="PRU00169"/>
    </source>
</evidence>
<dbReference type="RefSeq" id="WP_053231266.1">
    <property type="nucleotide sequence ID" value="NZ_CP011125.1"/>
</dbReference>
<dbReference type="PROSITE" id="PS50110">
    <property type="entry name" value="RESPONSE_REGULATORY"/>
    <property type="match status" value="1"/>
</dbReference>
<dbReference type="Proteomes" id="UP000034883">
    <property type="component" value="Chromosome"/>
</dbReference>
<dbReference type="AlphaFoldDB" id="A0A0F6SDQ5"/>
<proteinExistence type="predicted"/>
<protein>
    <recommendedName>
        <fullName evidence="2">Response regulatory domain-containing protein</fullName>
    </recommendedName>
</protein>
<feature type="modified residue" description="4-aspartylphosphate" evidence="1">
    <location>
        <position position="72"/>
    </location>
</feature>
<keyword evidence="1" id="KW-0597">Phosphoprotein</keyword>
<dbReference type="KEGG" id="samy:DB32_001003"/>
<evidence type="ECO:0000313" key="3">
    <source>
        <dbReference type="EMBL" id="AKF03854.1"/>
    </source>
</evidence>